<accession>A0A4C1XQ09</accession>
<proteinExistence type="predicted"/>
<sequence>MLASRLGRTLDAYSRASMHRHSEITSVAGTRSEQSETAIVSLSLSCGFAFPLTEQPEIVQQKGSSPRERVQH</sequence>
<dbReference type="EMBL" id="BGZK01000945">
    <property type="protein sequence ID" value="GBP66016.1"/>
    <property type="molecule type" value="Genomic_DNA"/>
</dbReference>
<name>A0A4C1XQ09_EUMVA</name>
<evidence type="ECO:0000313" key="2">
    <source>
        <dbReference type="Proteomes" id="UP000299102"/>
    </source>
</evidence>
<gene>
    <name evidence="1" type="ORF">EVAR_47516_1</name>
</gene>
<evidence type="ECO:0000313" key="1">
    <source>
        <dbReference type="EMBL" id="GBP66016.1"/>
    </source>
</evidence>
<organism evidence="1 2">
    <name type="scientific">Eumeta variegata</name>
    <name type="common">Bagworm moth</name>
    <name type="synonym">Eumeta japonica</name>
    <dbReference type="NCBI Taxonomy" id="151549"/>
    <lineage>
        <taxon>Eukaryota</taxon>
        <taxon>Metazoa</taxon>
        <taxon>Ecdysozoa</taxon>
        <taxon>Arthropoda</taxon>
        <taxon>Hexapoda</taxon>
        <taxon>Insecta</taxon>
        <taxon>Pterygota</taxon>
        <taxon>Neoptera</taxon>
        <taxon>Endopterygota</taxon>
        <taxon>Lepidoptera</taxon>
        <taxon>Glossata</taxon>
        <taxon>Ditrysia</taxon>
        <taxon>Tineoidea</taxon>
        <taxon>Psychidae</taxon>
        <taxon>Oiketicinae</taxon>
        <taxon>Eumeta</taxon>
    </lineage>
</organism>
<dbReference type="AlphaFoldDB" id="A0A4C1XQ09"/>
<dbReference type="Proteomes" id="UP000299102">
    <property type="component" value="Unassembled WGS sequence"/>
</dbReference>
<comment type="caution">
    <text evidence="1">The sequence shown here is derived from an EMBL/GenBank/DDBJ whole genome shotgun (WGS) entry which is preliminary data.</text>
</comment>
<reference evidence="1 2" key="1">
    <citation type="journal article" date="2019" name="Commun. Biol.">
        <title>The bagworm genome reveals a unique fibroin gene that provides high tensile strength.</title>
        <authorList>
            <person name="Kono N."/>
            <person name="Nakamura H."/>
            <person name="Ohtoshi R."/>
            <person name="Tomita M."/>
            <person name="Numata K."/>
            <person name="Arakawa K."/>
        </authorList>
    </citation>
    <scope>NUCLEOTIDE SEQUENCE [LARGE SCALE GENOMIC DNA]</scope>
</reference>
<keyword evidence="2" id="KW-1185">Reference proteome</keyword>
<protein>
    <submittedName>
        <fullName evidence="1">Uncharacterized protein</fullName>
    </submittedName>
</protein>